<comment type="caution">
    <text evidence="3">The sequence shown here is derived from an EMBL/GenBank/DDBJ whole genome shotgun (WGS) entry which is preliminary data.</text>
</comment>
<evidence type="ECO:0000256" key="2">
    <source>
        <dbReference type="SAM" id="Phobius"/>
    </source>
</evidence>
<protein>
    <submittedName>
        <fullName evidence="3">Uncharacterized protein</fullName>
    </submittedName>
</protein>
<dbReference type="AlphaFoldDB" id="A0A5C5UXV3"/>
<accession>A0A5C5UXV3</accession>
<keyword evidence="2" id="KW-0812">Transmembrane</keyword>
<keyword evidence="2" id="KW-0472">Membrane</keyword>
<feature type="transmembrane region" description="Helical" evidence="2">
    <location>
        <begin position="150"/>
        <end position="183"/>
    </location>
</feature>
<feature type="transmembrane region" description="Helical" evidence="2">
    <location>
        <begin position="105"/>
        <end position="130"/>
    </location>
</feature>
<feature type="compositionally biased region" description="Polar residues" evidence="1">
    <location>
        <begin position="1"/>
        <end position="11"/>
    </location>
</feature>
<keyword evidence="4" id="KW-1185">Reference proteome</keyword>
<sequence>MSQPEPDNPFQSPAAISPAADAERPPASDALGVAIAKAAIRWFLVCGISAIPSWVIARDQTSAVVGGMVTGILLFAIGYTFLDVATRNHWLRQQRAIKWTMRITYGTRMAISILYPVGFFFDLWCGLVAVSATSFLFRTITHHDIEPMRFAATLITTLVQGCLLNCVLAIYGLVVYAVCSAFFAGVKRGQALPDDQAVRAGR</sequence>
<dbReference type="RefSeq" id="WP_146435280.1">
    <property type="nucleotide sequence ID" value="NZ_SJPF01000005.1"/>
</dbReference>
<reference evidence="3 4" key="1">
    <citation type="submission" date="2019-02" db="EMBL/GenBank/DDBJ databases">
        <title>Deep-cultivation of Planctomycetes and their phenomic and genomic characterization uncovers novel biology.</title>
        <authorList>
            <person name="Wiegand S."/>
            <person name="Jogler M."/>
            <person name="Boedeker C."/>
            <person name="Pinto D."/>
            <person name="Vollmers J."/>
            <person name="Rivas-Marin E."/>
            <person name="Kohn T."/>
            <person name="Peeters S.H."/>
            <person name="Heuer A."/>
            <person name="Rast P."/>
            <person name="Oberbeckmann S."/>
            <person name="Bunk B."/>
            <person name="Jeske O."/>
            <person name="Meyerdierks A."/>
            <person name="Storesund J.E."/>
            <person name="Kallscheuer N."/>
            <person name="Luecker S."/>
            <person name="Lage O.M."/>
            <person name="Pohl T."/>
            <person name="Merkel B.J."/>
            <person name="Hornburger P."/>
            <person name="Mueller R.-W."/>
            <person name="Bruemmer F."/>
            <person name="Labrenz M."/>
            <person name="Spormann A.M."/>
            <person name="Op Den Camp H."/>
            <person name="Overmann J."/>
            <person name="Amann R."/>
            <person name="Jetten M.S.M."/>
            <person name="Mascher T."/>
            <person name="Medema M.H."/>
            <person name="Devos D.P."/>
            <person name="Kaster A.-K."/>
            <person name="Ovreas L."/>
            <person name="Rohde M."/>
            <person name="Galperin M.Y."/>
            <person name="Jogler C."/>
        </authorList>
    </citation>
    <scope>NUCLEOTIDE SEQUENCE [LARGE SCALE GENOMIC DNA]</scope>
    <source>
        <strain evidence="3 4">Enr8</strain>
    </source>
</reference>
<name>A0A5C5UXV3_9BACT</name>
<dbReference type="Proteomes" id="UP000318878">
    <property type="component" value="Unassembled WGS sequence"/>
</dbReference>
<feature type="transmembrane region" description="Helical" evidence="2">
    <location>
        <begin position="38"/>
        <end position="57"/>
    </location>
</feature>
<proteinExistence type="predicted"/>
<evidence type="ECO:0000313" key="4">
    <source>
        <dbReference type="Proteomes" id="UP000318878"/>
    </source>
</evidence>
<keyword evidence="2" id="KW-1133">Transmembrane helix</keyword>
<organism evidence="3 4">
    <name type="scientific">Blastopirellula retiformator</name>
    <dbReference type="NCBI Taxonomy" id="2527970"/>
    <lineage>
        <taxon>Bacteria</taxon>
        <taxon>Pseudomonadati</taxon>
        <taxon>Planctomycetota</taxon>
        <taxon>Planctomycetia</taxon>
        <taxon>Pirellulales</taxon>
        <taxon>Pirellulaceae</taxon>
        <taxon>Blastopirellula</taxon>
    </lineage>
</organism>
<dbReference type="OrthoDB" id="292557at2"/>
<feature type="region of interest" description="Disordered" evidence="1">
    <location>
        <begin position="1"/>
        <end position="23"/>
    </location>
</feature>
<evidence type="ECO:0000313" key="3">
    <source>
        <dbReference type="EMBL" id="TWT30659.1"/>
    </source>
</evidence>
<evidence type="ECO:0000256" key="1">
    <source>
        <dbReference type="SAM" id="MobiDB-lite"/>
    </source>
</evidence>
<dbReference type="EMBL" id="SJPF01000005">
    <property type="protein sequence ID" value="TWT30659.1"/>
    <property type="molecule type" value="Genomic_DNA"/>
</dbReference>
<feature type="transmembrane region" description="Helical" evidence="2">
    <location>
        <begin position="63"/>
        <end position="84"/>
    </location>
</feature>
<gene>
    <name evidence="3" type="ORF">Enr8_41800</name>
</gene>